<evidence type="ECO:0000256" key="4">
    <source>
        <dbReference type="ARBA" id="ARBA00023163"/>
    </source>
</evidence>
<sequence length="198" mass="22697">MSWSRPIDIWFSMQVLPHEAHYLRQARRWSRNPEEAFDLVQEAYLKLLQMDNWATIREPRSYTVTMIRNLVLQRVRRDQVVSITDIPALSLAEVRDEAPGVFETVAAREALLDLLADVERLPPACQRVVRMRKFEERPPREIALILGISISTVETHLARGMQQLMAWQRASQTPRSIGGRSPEGTCAPNDSTDAELHA</sequence>
<name>A0A9X1DE18_9SPHN</name>
<evidence type="ECO:0000313" key="9">
    <source>
        <dbReference type="Proteomes" id="UP001138757"/>
    </source>
</evidence>
<dbReference type="EMBL" id="JAHGAW010000010">
    <property type="protein sequence ID" value="MBT2188321.1"/>
    <property type="molecule type" value="Genomic_DNA"/>
</dbReference>
<dbReference type="InterPro" id="IPR039425">
    <property type="entry name" value="RNA_pol_sigma-70-like"/>
</dbReference>
<dbReference type="CDD" id="cd06171">
    <property type="entry name" value="Sigma70_r4"/>
    <property type="match status" value="1"/>
</dbReference>
<evidence type="ECO:0000256" key="1">
    <source>
        <dbReference type="ARBA" id="ARBA00010641"/>
    </source>
</evidence>
<dbReference type="PANTHER" id="PTHR43133:SF63">
    <property type="entry name" value="RNA POLYMERASE SIGMA FACTOR FECI-RELATED"/>
    <property type="match status" value="1"/>
</dbReference>
<evidence type="ECO:0000256" key="3">
    <source>
        <dbReference type="ARBA" id="ARBA00023082"/>
    </source>
</evidence>
<dbReference type="InterPro" id="IPR013324">
    <property type="entry name" value="RNA_pol_sigma_r3/r4-like"/>
</dbReference>
<dbReference type="InterPro" id="IPR014284">
    <property type="entry name" value="RNA_pol_sigma-70_dom"/>
</dbReference>
<feature type="domain" description="RNA polymerase sigma-70 region 2" evidence="6">
    <location>
        <begin position="21"/>
        <end position="79"/>
    </location>
</feature>
<comment type="similarity">
    <text evidence="1">Belongs to the sigma-70 factor family. ECF subfamily.</text>
</comment>
<dbReference type="NCBIfam" id="TIGR02937">
    <property type="entry name" value="sigma70-ECF"/>
    <property type="match status" value="1"/>
</dbReference>
<dbReference type="AlphaFoldDB" id="A0A9X1DE18"/>
<evidence type="ECO:0000259" key="7">
    <source>
        <dbReference type="Pfam" id="PF08281"/>
    </source>
</evidence>
<evidence type="ECO:0000313" key="8">
    <source>
        <dbReference type="EMBL" id="MBT2188321.1"/>
    </source>
</evidence>
<dbReference type="SUPFAM" id="SSF88659">
    <property type="entry name" value="Sigma3 and sigma4 domains of RNA polymerase sigma factors"/>
    <property type="match status" value="1"/>
</dbReference>
<dbReference type="Proteomes" id="UP001138757">
    <property type="component" value="Unassembled WGS sequence"/>
</dbReference>
<keyword evidence="3" id="KW-0731">Sigma factor</keyword>
<dbReference type="SUPFAM" id="SSF88946">
    <property type="entry name" value="Sigma2 domain of RNA polymerase sigma factors"/>
    <property type="match status" value="1"/>
</dbReference>
<evidence type="ECO:0000259" key="6">
    <source>
        <dbReference type="Pfam" id="PF04542"/>
    </source>
</evidence>
<accession>A0A9X1DE18</accession>
<keyword evidence="4" id="KW-0804">Transcription</keyword>
<dbReference type="GO" id="GO:0016987">
    <property type="term" value="F:sigma factor activity"/>
    <property type="evidence" value="ECO:0007669"/>
    <property type="project" value="UniProtKB-KW"/>
</dbReference>
<comment type="caution">
    <text evidence="8">The sequence shown here is derived from an EMBL/GenBank/DDBJ whole genome shotgun (WGS) entry which is preliminary data.</text>
</comment>
<evidence type="ECO:0000256" key="2">
    <source>
        <dbReference type="ARBA" id="ARBA00023015"/>
    </source>
</evidence>
<proteinExistence type="inferred from homology"/>
<reference evidence="8" key="1">
    <citation type="submission" date="2021-05" db="EMBL/GenBank/DDBJ databases">
        <title>Genome of Sphingobium sp. strain.</title>
        <authorList>
            <person name="Fan R."/>
        </authorList>
    </citation>
    <scope>NUCLEOTIDE SEQUENCE</scope>
    <source>
        <strain evidence="8">H33</strain>
    </source>
</reference>
<organism evidence="8 9">
    <name type="scientific">Sphingobium nicotianae</name>
    <dbReference type="NCBI Taxonomy" id="2782607"/>
    <lineage>
        <taxon>Bacteria</taxon>
        <taxon>Pseudomonadati</taxon>
        <taxon>Pseudomonadota</taxon>
        <taxon>Alphaproteobacteria</taxon>
        <taxon>Sphingomonadales</taxon>
        <taxon>Sphingomonadaceae</taxon>
        <taxon>Sphingobium</taxon>
    </lineage>
</organism>
<dbReference type="Pfam" id="PF04542">
    <property type="entry name" value="Sigma70_r2"/>
    <property type="match status" value="1"/>
</dbReference>
<dbReference type="GO" id="GO:0003677">
    <property type="term" value="F:DNA binding"/>
    <property type="evidence" value="ECO:0007669"/>
    <property type="project" value="InterPro"/>
</dbReference>
<gene>
    <name evidence="8" type="ORF">KK488_15300</name>
</gene>
<keyword evidence="9" id="KW-1185">Reference proteome</keyword>
<dbReference type="InterPro" id="IPR007627">
    <property type="entry name" value="RNA_pol_sigma70_r2"/>
</dbReference>
<keyword evidence="2" id="KW-0805">Transcription regulation</keyword>
<evidence type="ECO:0000256" key="5">
    <source>
        <dbReference type="SAM" id="MobiDB-lite"/>
    </source>
</evidence>
<dbReference type="Pfam" id="PF08281">
    <property type="entry name" value="Sigma70_r4_2"/>
    <property type="match status" value="1"/>
</dbReference>
<protein>
    <submittedName>
        <fullName evidence="8">RNA polymerase sigma factor</fullName>
    </submittedName>
</protein>
<feature type="region of interest" description="Disordered" evidence="5">
    <location>
        <begin position="170"/>
        <end position="198"/>
    </location>
</feature>
<dbReference type="InterPro" id="IPR036388">
    <property type="entry name" value="WH-like_DNA-bd_sf"/>
</dbReference>
<dbReference type="InterPro" id="IPR013249">
    <property type="entry name" value="RNA_pol_sigma70_r4_t2"/>
</dbReference>
<dbReference type="GO" id="GO:0006352">
    <property type="term" value="P:DNA-templated transcription initiation"/>
    <property type="evidence" value="ECO:0007669"/>
    <property type="project" value="InterPro"/>
</dbReference>
<dbReference type="Gene3D" id="1.10.1740.10">
    <property type="match status" value="1"/>
</dbReference>
<dbReference type="PANTHER" id="PTHR43133">
    <property type="entry name" value="RNA POLYMERASE ECF-TYPE SIGMA FACTO"/>
    <property type="match status" value="1"/>
</dbReference>
<feature type="domain" description="RNA polymerase sigma factor 70 region 4 type 2" evidence="7">
    <location>
        <begin position="118"/>
        <end position="164"/>
    </location>
</feature>
<dbReference type="Gene3D" id="1.10.10.10">
    <property type="entry name" value="Winged helix-like DNA-binding domain superfamily/Winged helix DNA-binding domain"/>
    <property type="match status" value="1"/>
</dbReference>
<dbReference type="InterPro" id="IPR013325">
    <property type="entry name" value="RNA_pol_sigma_r2"/>
</dbReference>